<feature type="chain" id="PRO_5028326819" evidence="3">
    <location>
        <begin position="21"/>
        <end position="249"/>
    </location>
</feature>
<dbReference type="Pfam" id="PF01549">
    <property type="entry name" value="ShK"/>
    <property type="match status" value="1"/>
</dbReference>
<dbReference type="OrthoDB" id="5945915at2759"/>
<sequence>MKAFLLVVVCQFLLADLATSSMFDMEKFLKSMDTEKSSVSHQEEESIPSSLLDEFTTYVDGLMSSDDTSSLSQSDMNRETKNYFNELRKTMSNDPIKYKLKPGQVPPLECSHTPFGCCPDGSAAPSTGKEGCAMLLCEDIYKDKCNELLTTGQLDCKKMWRKCAFSCRRCKTAAAPISDCERNYPGAFCCWDGKPGTGPEGKRCRPCIDHYHRACAIFKEVSRGCQSNSWRIRNFMQTHCPETCGICSA</sequence>
<evidence type="ECO:0000256" key="3">
    <source>
        <dbReference type="SAM" id="SignalP"/>
    </source>
</evidence>
<protein>
    <submittedName>
        <fullName evidence="6">Uncharacterized protein LOC116294269</fullName>
    </submittedName>
</protein>
<dbReference type="InParanoid" id="A0A6P8HYE6"/>
<dbReference type="GeneID" id="116294269"/>
<keyword evidence="1" id="KW-0800">Toxin</keyword>
<dbReference type="GO" id="GO:0090729">
    <property type="term" value="F:toxin activity"/>
    <property type="evidence" value="ECO:0007669"/>
    <property type="project" value="UniProtKB-KW"/>
</dbReference>
<evidence type="ECO:0000256" key="1">
    <source>
        <dbReference type="ARBA" id="ARBA00022656"/>
    </source>
</evidence>
<evidence type="ECO:0000313" key="5">
    <source>
        <dbReference type="Proteomes" id="UP000515163"/>
    </source>
</evidence>
<proteinExistence type="predicted"/>
<reference evidence="6" key="1">
    <citation type="submission" date="2025-08" db="UniProtKB">
        <authorList>
            <consortium name="RefSeq"/>
        </authorList>
    </citation>
    <scope>IDENTIFICATION</scope>
    <source>
        <tissue evidence="6">Tentacle</tissue>
    </source>
</reference>
<dbReference type="AlphaFoldDB" id="A0A6P8HYE6"/>
<gene>
    <name evidence="6" type="primary">LOC116294269</name>
</gene>
<feature type="domain" description="ShKT" evidence="4">
    <location>
        <begin position="207"/>
        <end position="247"/>
    </location>
</feature>
<comment type="caution">
    <text evidence="2">Lacks conserved residue(s) required for the propagation of feature annotation.</text>
</comment>
<organism evidence="5 6">
    <name type="scientific">Actinia tenebrosa</name>
    <name type="common">Australian red waratah sea anemone</name>
    <dbReference type="NCBI Taxonomy" id="6105"/>
    <lineage>
        <taxon>Eukaryota</taxon>
        <taxon>Metazoa</taxon>
        <taxon>Cnidaria</taxon>
        <taxon>Anthozoa</taxon>
        <taxon>Hexacorallia</taxon>
        <taxon>Actiniaria</taxon>
        <taxon>Actiniidae</taxon>
        <taxon>Actinia</taxon>
    </lineage>
</organism>
<accession>A0A6P8HYE6</accession>
<dbReference type="RefSeq" id="XP_031557690.1">
    <property type="nucleotide sequence ID" value="XM_031701830.1"/>
</dbReference>
<evidence type="ECO:0000256" key="2">
    <source>
        <dbReference type="PROSITE-ProRule" id="PRU01005"/>
    </source>
</evidence>
<dbReference type="KEGG" id="aten:116294269"/>
<dbReference type="Proteomes" id="UP000515163">
    <property type="component" value="Unplaced"/>
</dbReference>
<feature type="signal peptide" evidence="3">
    <location>
        <begin position="1"/>
        <end position="20"/>
    </location>
</feature>
<keyword evidence="3" id="KW-0732">Signal</keyword>
<name>A0A6P8HYE6_ACTTE</name>
<evidence type="ECO:0000313" key="6">
    <source>
        <dbReference type="RefSeq" id="XP_031557690.1"/>
    </source>
</evidence>
<evidence type="ECO:0000259" key="4">
    <source>
        <dbReference type="PROSITE" id="PS51670"/>
    </source>
</evidence>
<dbReference type="PROSITE" id="PS51670">
    <property type="entry name" value="SHKT"/>
    <property type="match status" value="1"/>
</dbReference>
<dbReference type="InterPro" id="IPR003582">
    <property type="entry name" value="ShKT_dom"/>
</dbReference>
<keyword evidence="5" id="KW-1185">Reference proteome</keyword>